<dbReference type="InterPro" id="IPR036162">
    <property type="entry name" value="Resolvase-like_N_sf"/>
</dbReference>
<organism evidence="2 3">
    <name type="scientific">Amycolatopsis lexingtonensis</name>
    <dbReference type="NCBI Taxonomy" id="218822"/>
    <lineage>
        <taxon>Bacteria</taxon>
        <taxon>Bacillati</taxon>
        <taxon>Actinomycetota</taxon>
        <taxon>Actinomycetes</taxon>
        <taxon>Pseudonocardiales</taxon>
        <taxon>Pseudonocardiaceae</taxon>
        <taxon>Amycolatopsis</taxon>
    </lineage>
</organism>
<dbReference type="Proteomes" id="UP000631670">
    <property type="component" value="Unassembled WGS sequence"/>
</dbReference>
<keyword evidence="3" id="KW-1185">Reference proteome</keyword>
<dbReference type="EMBL" id="JADBEG010000001">
    <property type="protein sequence ID" value="MBE1500914.1"/>
    <property type="molecule type" value="Genomic_DNA"/>
</dbReference>
<accession>A0ABR9ICK4</accession>
<feature type="domain" description="Resolvase/invertase-type recombinase catalytic" evidence="1">
    <location>
        <begin position="15"/>
        <end position="140"/>
    </location>
</feature>
<proteinExistence type="predicted"/>
<dbReference type="Gene3D" id="3.40.50.1390">
    <property type="entry name" value="Resolvase, N-terminal catalytic domain"/>
    <property type="match status" value="1"/>
</dbReference>
<dbReference type="InterPro" id="IPR006119">
    <property type="entry name" value="Resolv_N"/>
</dbReference>
<reference evidence="2 3" key="1">
    <citation type="submission" date="2020-10" db="EMBL/GenBank/DDBJ databases">
        <title>Sequencing the genomes of 1000 actinobacteria strains.</title>
        <authorList>
            <person name="Klenk H.-P."/>
        </authorList>
    </citation>
    <scope>NUCLEOTIDE SEQUENCE [LARGE SCALE GENOMIC DNA]</scope>
    <source>
        <strain evidence="2 3">DSM 44653</strain>
    </source>
</reference>
<dbReference type="SMART" id="SM00857">
    <property type="entry name" value="Resolvase"/>
    <property type="match status" value="1"/>
</dbReference>
<evidence type="ECO:0000313" key="3">
    <source>
        <dbReference type="Proteomes" id="UP000631670"/>
    </source>
</evidence>
<dbReference type="Pfam" id="PF00239">
    <property type="entry name" value="Resolvase"/>
    <property type="match status" value="1"/>
</dbReference>
<sequence>MSQNQSSQTAVFYLRSGGVRVSDVLHGLARQRVACQQRANELNLQVLGEYVDHGGTAEPTDQPSLSKLLGDLATMKPNYVITFDHDRIARKVARYASIAWTIAKSGSRLEIASAPHYEADEHTKQLISYIGSVQLTDTTPDDPANQEHEN</sequence>
<dbReference type="RefSeq" id="WP_086861745.1">
    <property type="nucleotide sequence ID" value="NZ_JADBEG010000001.1"/>
</dbReference>
<name>A0ABR9ICK4_9PSEU</name>
<dbReference type="SUPFAM" id="SSF53041">
    <property type="entry name" value="Resolvase-like"/>
    <property type="match status" value="1"/>
</dbReference>
<gene>
    <name evidence="2" type="ORF">H4696_008014</name>
</gene>
<evidence type="ECO:0000313" key="2">
    <source>
        <dbReference type="EMBL" id="MBE1500914.1"/>
    </source>
</evidence>
<protein>
    <submittedName>
        <fullName evidence="2">DNA invertase Pin-like site-specific DNA recombinase</fullName>
    </submittedName>
</protein>
<evidence type="ECO:0000259" key="1">
    <source>
        <dbReference type="SMART" id="SM00857"/>
    </source>
</evidence>
<comment type="caution">
    <text evidence="2">The sequence shown here is derived from an EMBL/GenBank/DDBJ whole genome shotgun (WGS) entry which is preliminary data.</text>
</comment>